<keyword evidence="2" id="KW-1185">Reference proteome</keyword>
<organism evidence="1 2">
    <name type="scientific">Hymenochirus boettgeri</name>
    <name type="common">Congo dwarf clawed frog</name>
    <dbReference type="NCBI Taxonomy" id="247094"/>
    <lineage>
        <taxon>Eukaryota</taxon>
        <taxon>Metazoa</taxon>
        <taxon>Chordata</taxon>
        <taxon>Craniata</taxon>
        <taxon>Vertebrata</taxon>
        <taxon>Euteleostomi</taxon>
        <taxon>Amphibia</taxon>
        <taxon>Batrachia</taxon>
        <taxon>Anura</taxon>
        <taxon>Pipoidea</taxon>
        <taxon>Pipidae</taxon>
        <taxon>Pipinae</taxon>
        <taxon>Hymenochirus</taxon>
    </lineage>
</organism>
<name>A0A8T2KAJ8_9PIPI</name>
<dbReference type="Proteomes" id="UP000812440">
    <property type="component" value="Chromosome 1"/>
</dbReference>
<evidence type="ECO:0000313" key="2">
    <source>
        <dbReference type="Proteomes" id="UP000812440"/>
    </source>
</evidence>
<sequence length="79" mass="9171">MKTSNQMLKLYSKLSRIRCLKAVFQGSLLGHPSKVGQCEYAHIKTTQCERLSKPVMEIHQQPSPHWERNAGYLHQLELH</sequence>
<gene>
    <name evidence="1" type="ORF">GDO86_000327</name>
</gene>
<comment type="caution">
    <text evidence="1">The sequence shown here is derived from an EMBL/GenBank/DDBJ whole genome shotgun (WGS) entry which is preliminary data.</text>
</comment>
<evidence type="ECO:0000313" key="1">
    <source>
        <dbReference type="EMBL" id="KAG8453648.1"/>
    </source>
</evidence>
<dbReference type="AlphaFoldDB" id="A0A8T2KAJ8"/>
<accession>A0A8T2KAJ8</accession>
<protein>
    <submittedName>
        <fullName evidence="1">Uncharacterized protein</fullName>
    </submittedName>
</protein>
<dbReference type="EMBL" id="JAACNH010000001">
    <property type="protein sequence ID" value="KAG8453648.1"/>
    <property type="molecule type" value="Genomic_DNA"/>
</dbReference>
<proteinExistence type="predicted"/>
<reference evidence="1" key="1">
    <citation type="thesis" date="2020" institute="ProQuest LLC" country="789 East Eisenhower Parkway, Ann Arbor, MI, USA">
        <title>Comparative Genomics and Chromosome Evolution.</title>
        <authorList>
            <person name="Mudd A.B."/>
        </authorList>
    </citation>
    <scope>NUCLEOTIDE SEQUENCE</scope>
    <source>
        <strain evidence="1">Female2</strain>
        <tissue evidence="1">Blood</tissue>
    </source>
</reference>